<gene>
    <name evidence="3" type="ORF">ABIE19_002243</name>
</gene>
<reference evidence="3 4" key="1">
    <citation type="submission" date="2024-06" db="EMBL/GenBank/DDBJ databases">
        <title>Sorghum-associated microbial communities from plants grown in Nebraska, USA.</title>
        <authorList>
            <person name="Schachtman D."/>
        </authorList>
    </citation>
    <scope>NUCLEOTIDE SEQUENCE [LARGE SCALE GENOMIC DNA]</scope>
    <source>
        <strain evidence="3 4">2814</strain>
    </source>
</reference>
<keyword evidence="4" id="KW-1185">Reference proteome</keyword>
<keyword evidence="1" id="KW-0175">Coiled coil</keyword>
<evidence type="ECO:0000256" key="1">
    <source>
        <dbReference type="SAM" id="Coils"/>
    </source>
</evidence>
<evidence type="ECO:0000313" key="4">
    <source>
        <dbReference type="Proteomes" id="UP001549313"/>
    </source>
</evidence>
<feature type="coiled-coil region" evidence="1">
    <location>
        <begin position="108"/>
        <end position="135"/>
    </location>
</feature>
<dbReference type="EMBL" id="JBEPTF010000003">
    <property type="protein sequence ID" value="MET4684306.1"/>
    <property type="molecule type" value="Genomic_DNA"/>
</dbReference>
<name>A0ABV2RCJ9_9CAUL</name>
<dbReference type="Proteomes" id="UP001549313">
    <property type="component" value="Unassembled WGS sequence"/>
</dbReference>
<accession>A0ABV2RCJ9</accession>
<sequence length="185" mass="19792">MATAFLLSRLFHCLARKGEPAERSFKVVARRLRFVVVPVLRQSRDRPGGTTTQADRSGLSPVGAVLFLILSAWSSASAAQSQAQLQSRLEAPSADRLCVQVDVGGDRVGHLECAAEALQNAARAAQRQARAAFDAPVPDARASDLTVGTVNQAATRQRLGSAFGHSVQPQRPARPVFEPRSGGRR</sequence>
<comment type="caution">
    <text evidence="3">The sequence shown here is derived from an EMBL/GenBank/DDBJ whole genome shotgun (WGS) entry which is preliminary data.</text>
</comment>
<feature type="region of interest" description="Disordered" evidence="2">
    <location>
        <begin position="160"/>
        <end position="185"/>
    </location>
</feature>
<evidence type="ECO:0008006" key="5">
    <source>
        <dbReference type="Google" id="ProtNLM"/>
    </source>
</evidence>
<protein>
    <recommendedName>
        <fullName evidence="5">UrcA family protein</fullName>
    </recommendedName>
</protein>
<dbReference type="RefSeq" id="WP_354089276.1">
    <property type="nucleotide sequence ID" value="NZ_JBEPTF010000003.1"/>
</dbReference>
<proteinExistence type="predicted"/>
<evidence type="ECO:0000313" key="3">
    <source>
        <dbReference type="EMBL" id="MET4684306.1"/>
    </source>
</evidence>
<organism evidence="3 4">
    <name type="scientific">Brevundimonas faecalis</name>
    <dbReference type="NCBI Taxonomy" id="947378"/>
    <lineage>
        <taxon>Bacteria</taxon>
        <taxon>Pseudomonadati</taxon>
        <taxon>Pseudomonadota</taxon>
        <taxon>Alphaproteobacteria</taxon>
        <taxon>Caulobacterales</taxon>
        <taxon>Caulobacteraceae</taxon>
        <taxon>Brevundimonas</taxon>
    </lineage>
</organism>
<evidence type="ECO:0000256" key="2">
    <source>
        <dbReference type="SAM" id="MobiDB-lite"/>
    </source>
</evidence>